<organism evidence="1 2">
    <name type="scientific">Trifolium medium</name>
    <dbReference type="NCBI Taxonomy" id="97028"/>
    <lineage>
        <taxon>Eukaryota</taxon>
        <taxon>Viridiplantae</taxon>
        <taxon>Streptophyta</taxon>
        <taxon>Embryophyta</taxon>
        <taxon>Tracheophyta</taxon>
        <taxon>Spermatophyta</taxon>
        <taxon>Magnoliopsida</taxon>
        <taxon>eudicotyledons</taxon>
        <taxon>Gunneridae</taxon>
        <taxon>Pentapetalae</taxon>
        <taxon>rosids</taxon>
        <taxon>fabids</taxon>
        <taxon>Fabales</taxon>
        <taxon>Fabaceae</taxon>
        <taxon>Papilionoideae</taxon>
        <taxon>50 kb inversion clade</taxon>
        <taxon>NPAAA clade</taxon>
        <taxon>Hologalegina</taxon>
        <taxon>IRL clade</taxon>
        <taxon>Trifolieae</taxon>
        <taxon>Trifolium</taxon>
    </lineage>
</organism>
<comment type="caution">
    <text evidence="1">The sequence shown here is derived from an EMBL/GenBank/DDBJ whole genome shotgun (WGS) entry which is preliminary data.</text>
</comment>
<sequence length="72" mass="8251">VSKLRTLNENVPPMQIELDDTRGRYLQSTTMSPGFQPYAENIDFGSPPPLARYFKLFYLLTFFYDPTASLLG</sequence>
<feature type="non-terminal residue" evidence="1">
    <location>
        <position position="1"/>
    </location>
</feature>
<reference evidence="1 2" key="1">
    <citation type="journal article" date="2018" name="Front. Plant Sci.">
        <title>Red Clover (Trifolium pratense) and Zigzag Clover (T. medium) - A Picture of Genomic Similarities and Differences.</title>
        <authorList>
            <person name="Dluhosova J."/>
            <person name="Istvanek J."/>
            <person name="Nedelnik J."/>
            <person name="Repkova J."/>
        </authorList>
    </citation>
    <scope>NUCLEOTIDE SEQUENCE [LARGE SCALE GENOMIC DNA]</scope>
    <source>
        <strain evidence="2">cv. 10/8</strain>
        <tissue evidence="1">Leaf</tissue>
    </source>
</reference>
<dbReference type="AlphaFoldDB" id="A0A392UF58"/>
<evidence type="ECO:0000313" key="1">
    <source>
        <dbReference type="EMBL" id="MCI72052.1"/>
    </source>
</evidence>
<dbReference type="Proteomes" id="UP000265520">
    <property type="component" value="Unassembled WGS sequence"/>
</dbReference>
<accession>A0A392UF58</accession>
<dbReference type="EMBL" id="LXQA010809493">
    <property type="protein sequence ID" value="MCI72052.1"/>
    <property type="molecule type" value="Genomic_DNA"/>
</dbReference>
<proteinExistence type="predicted"/>
<keyword evidence="2" id="KW-1185">Reference proteome</keyword>
<evidence type="ECO:0000313" key="2">
    <source>
        <dbReference type="Proteomes" id="UP000265520"/>
    </source>
</evidence>
<protein>
    <submittedName>
        <fullName evidence="1">Zinc finger protein 36 C3H1 type-like 2-like</fullName>
    </submittedName>
</protein>
<name>A0A392UF58_9FABA</name>